<dbReference type="InterPro" id="IPR005119">
    <property type="entry name" value="LysR_subst-bd"/>
</dbReference>
<dbReference type="RefSeq" id="WP_046466499.1">
    <property type="nucleotide sequence ID" value="NZ_JAUOQO010000006.1"/>
</dbReference>
<evidence type="ECO:0000256" key="3">
    <source>
        <dbReference type="ARBA" id="ARBA00023125"/>
    </source>
</evidence>
<evidence type="ECO:0000259" key="5">
    <source>
        <dbReference type="PROSITE" id="PS50931"/>
    </source>
</evidence>
<comment type="similarity">
    <text evidence="1">Belongs to the LysR transcriptional regulatory family.</text>
</comment>
<protein>
    <submittedName>
        <fullName evidence="6">LysR family transcriptional regulator</fullName>
    </submittedName>
</protein>
<proteinExistence type="inferred from homology"/>
<dbReference type="Gene3D" id="3.40.190.290">
    <property type="match status" value="1"/>
</dbReference>
<dbReference type="SUPFAM" id="SSF53850">
    <property type="entry name" value="Periplasmic binding protein-like II"/>
    <property type="match status" value="1"/>
</dbReference>
<dbReference type="Gene3D" id="1.10.10.10">
    <property type="entry name" value="Winged helix-like DNA-binding domain superfamily/Winged helix DNA-binding domain"/>
    <property type="match status" value="1"/>
</dbReference>
<dbReference type="GO" id="GO:0003700">
    <property type="term" value="F:DNA-binding transcription factor activity"/>
    <property type="evidence" value="ECO:0007669"/>
    <property type="project" value="InterPro"/>
</dbReference>
<dbReference type="AlphaFoldDB" id="A0AAW7YVQ3"/>
<evidence type="ECO:0000313" key="7">
    <source>
        <dbReference type="Proteomes" id="UP001170310"/>
    </source>
</evidence>
<feature type="domain" description="HTH lysR-type" evidence="5">
    <location>
        <begin position="1"/>
        <end position="56"/>
    </location>
</feature>
<dbReference type="Proteomes" id="UP001170310">
    <property type="component" value="Unassembled WGS sequence"/>
</dbReference>
<reference evidence="6" key="1">
    <citation type="submission" date="2023-07" db="EMBL/GenBank/DDBJ databases">
        <title>Genome content predicts the carbon catabolic preferences of heterotrophic bacteria.</title>
        <authorList>
            <person name="Gralka M."/>
        </authorList>
    </citation>
    <scope>NUCLEOTIDE SEQUENCE</scope>
    <source>
        <strain evidence="6">E2R20</strain>
    </source>
</reference>
<accession>A0AAW7YVQ3</accession>
<keyword evidence="3" id="KW-0238">DNA-binding</keyword>
<dbReference type="GeneID" id="72470890"/>
<evidence type="ECO:0000256" key="2">
    <source>
        <dbReference type="ARBA" id="ARBA00023015"/>
    </source>
</evidence>
<dbReference type="PROSITE" id="PS50931">
    <property type="entry name" value="HTH_LYSR"/>
    <property type="match status" value="1"/>
</dbReference>
<dbReference type="Pfam" id="PF03466">
    <property type="entry name" value="LysR_substrate"/>
    <property type="match status" value="1"/>
</dbReference>
<sequence length="284" mass="32870">MDPYKVLIEVVKTANFTKAAENLYTSQPSISRDIKRLEARYNVKIFEFTRPTICLTSDGEKILRYALQRENIEQELWHDLKNDLNIIAGSISIGSSYTYGEQYLSEKLIKVANEYPDLHVNAYLMNSDTVIDNVKHNIVDIGIIEREIQDNTLDLACISQDEMVLIYNRQIGFDKNQVCYVREQGSGTRVYQEIGLTRLELHPYLVEINSNQVIVDMVKAGKGFTVISKSVLEKEPKEVLASIELDVFRNFYLTKHKDKYVDNNLKAIIDLFECQYYNDETKKE</sequence>
<evidence type="ECO:0000256" key="1">
    <source>
        <dbReference type="ARBA" id="ARBA00009437"/>
    </source>
</evidence>
<gene>
    <name evidence="6" type="ORF">Q4528_08705</name>
</gene>
<dbReference type="GO" id="GO:0000976">
    <property type="term" value="F:transcription cis-regulatory region binding"/>
    <property type="evidence" value="ECO:0007669"/>
    <property type="project" value="TreeGrafter"/>
</dbReference>
<evidence type="ECO:0000313" key="6">
    <source>
        <dbReference type="EMBL" id="MDO6574238.1"/>
    </source>
</evidence>
<dbReference type="PRINTS" id="PR00039">
    <property type="entry name" value="HTHLYSR"/>
</dbReference>
<dbReference type="EMBL" id="JAUOQO010000006">
    <property type="protein sequence ID" value="MDO6574238.1"/>
    <property type="molecule type" value="Genomic_DNA"/>
</dbReference>
<evidence type="ECO:0000256" key="4">
    <source>
        <dbReference type="ARBA" id="ARBA00023163"/>
    </source>
</evidence>
<keyword evidence="2" id="KW-0805">Transcription regulation</keyword>
<keyword evidence="4" id="KW-0804">Transcription</keyword>
<dbReference type="SUPFAM" id="SSF46785">
    <property type="entry name" value="Winged helix' DNA-binding domain"/>
    <property type="match status" value="1"/>
</dbReference>
<comment type="caution">
    <text evidence="6">The sequence shown here is derived from an EMBL/GenBank/DDBJ whole genome shotgun (WGS) entry which is preliminary data.</text>
</comment>
<dbReference type="Pfam" id="PF00126">
    <property type="entry name" value="HTH_1"/>
    <property type="match status" value="1"/>
</dbReference>
<name>A0AAW7YVQ3_9STAP</name>
<keyword evidence="7" id="KW-1185">Reference proteome</keyword>
<dbReference type="PANTHER" id="PTHR30126:SF40">
    <property type="entry name" value="HTH-TYPE TRANSCRIPTIONAL REGULATOR GLTR"/>
    <property type="match status" value="1"/>
</dbReference>
<dbReference type="InterPro" id="IPR036388">
    <property type="entry name" value="WH-like_DNA-bd_sf"/>
</dbReference>
<dbReference type="InterPro" id="IPR000847">
    <property type="entry name" value="LysR_HTH_N"/>
</dbReference>
<organism evidence="6 7">
    <name type="scientific">Staphylococcus pasteuri_A</name>
    <dbReference type="NCBI Taxonomy" id="3062664"/>
    <lineage>
        <taxon>Bacteria</taxon>
        <taxon>Bacillati</taxon>
        <taxon>Bacillota</taxon>
        <taxon>Bacilli</taxon>
        <taxon>Bacillales</taxon>
        <taxon>Staphylococcaceae</taxon>
        <taxon>Staphylococcus</taxon>
    </lineage>
</organism>
<dbReference type="InterPro" id="IPR036390">
    <property type="entry name" value="WH_DNA-bd_sf"/>
</dbReference>
<dbReference type="PANTHER" id="PTHR30126">
    <property type="entry name" value="HTH-TYPE TRANSCRIPTIONAL REGULATOR"/>
    <property type="match status" value="1"/>
</dbReference>